<comment type="caution">
    <text evidence="1">The sequence shown here is derived from an EMBL/GenBank/DDBJ whole genome shotgun (WGS) entry which is preliminary data.</text>
</comment>
<organism evidence="1 2">
    <name type="scientific">Champsocephalus gunnari</name>
    <name type="common">Mackerel icefish</name>
    <dbReference type="NCBI Taxonomy" id="52237"/>
    <lineage>
        <taxon>Eukaryota</taxon>
        <taxon>Metazoa</taxon>
        <taxon>Chordata</taxon>
        <taxon>Craniata</taxon>
        <taxon>Vertebrata</taxon>
        <taxon>Euteleostomi</taxon>
        <taxon>Actinopterygii</taxon>
        <taxon>Neopterygii</taxon>
        <taxon>Teleostei</taxon>
        <taxon>Neoteleostei</taxon>
        <taxon>Acanthomorphata</taxon>
        <taxon>Eupercaria</taxon>
        <taxon>Perciformes</taxon>
        <taxon>Notothenioidei</taxon>
        <taxon>Channichthyidae</taxon>
        <taxon>Champsocephalus</taxon>
    </lineage>
</organism>
<dbReference type="EMBL" id="JAURVH010001519">
    <property type="protein sequence ID" value="KAK5926214.1"/>
    <property type="molecule type" value="Genomic_DNA"/>
</dbReference>
<protein>
    <submittedName>
        <fullName evidence="1">Uncharacterized protein</fullName>
    </submittedName>
</protein>
<sequence>MHVWCAACGHSISACPPPRCARSPFSGVRHHSAGVSRNLIQEALQGVLGCGGGERGKGLPKSPRALHIQTQGSLNQQGGQIIPPPLGAA</sequence>
<dbReference type="AlphaFoldDB" id="A0AAN8HWU5"/>
<keyword evidence="2" id="KW-1185">Reference proteome</keyword>
<dbReference type="Proteomes" id="UP001331515">
    <property type="component" value="Unassembled WGS sequence"/>
</dbReference>
<accession>A0AAN8HWU5</accession>
<reference evidence="1 2" key="1">
    <citation type="journal article" date="2023" name="Mol. Biol. Evol.">
        <title>Genomics of Secondarily Temperate Adaptation in the Only Non-Antarctic Icefish.</title>
        <authorList>
            <person name="Rivera-Colon A.G."/>
            <person name="Rayamajhi N."/>
            <person name="Minhas B.F."/>
            <person name="Madrigal G."/>
            <person name="Bilyk K.T."/>
            <person name="Yoon V."/>
            <person name="Hune M."/>
            <person name="Gregory S."/>
            <person name="Cheng C.H.C."/>
            <person name="Catchen J.M."/>
        </authorList>
    </citation>
    <scope>NUCLEOTIDE SEQUENCE [LARGE SCALE GENOMIC DNA]</scope>
    <source>
        <tissue evidence="1">White muscle</tissue>
    </source>
</reference>
<evidence type="ECO:0000313" key="2">
    <source>
        <dbReference type="Proteomes" id="UP001331515"/>
    </source>
</evidence>
<name>A0AAN8HWU5_CHAGU</name>
<evidence type="ECO:0000313" key="1">
    <source>
        <dbReference type="EMBL" id="KAK5926214.1"/>
    </source>
</evidence>
<proteinExistence type="predicted"/>
<gene>
    <name evidence="1" type="ORF">CgunFtcFv8_021805</name>
</gene>